<protein>
    <submittedName>
        <fullName evidence="2">Glycosyltransferase involved in cell wall biosynthesis</fullName>
    </submittedName>
</protein>
<dbReference type="InterPro" id="IPR001173">
    <property type="entry name" value="Glyco_trans_2-like"/>
</dbReference>
<keyword evidence="3" id="KW-1185">Reference proteome</keyword>
<proteinExistence type="predicted"/>
<dbReference type="InterPro" id="IPR029044">
    <property type="entry name" value="Nucleotide-diphossugar_trans"/>
</dbReference>
<dbReference type="PANTHER" id="PTHR48090">
    <property type="entry name" value="UNDECAPRENYL-PHOSPHATE 4-DEOXY-4-FORMAMIDO-L-ARABINOSE TRANSFERASE-RELATED"/>
    <property type="match status" value="1"/>
</dbReference>
<dbReference type="EMBL" id="JAGGKG010000003">
    <property type="protein sequence ID" value="MBP1904258.1"/>
    <property type="molecule type" value="Genomic_DNA"/>
</dbReference>
<dbReference type="PANTHER" id="PTHR48090:SF7">
    <property type="entry name" value="RFBJ PROTEIN"/>
    <property type="match status" value="1"/>
</dbReference>
<organism evidence="2 3">
    <name type="scientific">Paenibacillus turicensis</name>
    <dbReference type="NCBI Taxonomy" id="160487"/>
    <lineage>
        <taxon>Bacteria</taxon>
        <taxon>Bacillati</taxon>
        <taxon>Bacillota</taxon>
        <taxon>Bacilli</taxon>
        <taxon>Bacillales</taxon>
        <taxon>Paenibacillaceae</taxon>
        <taxon>Paenibacillus</taxon>
    </lineage>
</organism>
<dbReference type="InterPro" id="IPR050256">
    <property type="entry name" value="Glycosyltransferase_2"/>
</dbReference>
<dbReference type="CDD" id="cd04179">
    <property type="entry name" value="DPM_DPG-synthase_like"/>
    <property type="match status" value="1"/>
</dbReference>
<dbReference type="Gene3D" id="3.90.550.10">
    <property type="entry name" value="Spore Coat Polysaccharide Biosynthesis Protein SpsA, Chain A"/>
    <property type="match status" value="1"/>
</dbReference>
<dbReference type="Pfam" id="PF00535">
    <property type="entry name" value="Glycos_transf_2"/>
    <property type="match status" value="1"/>
</dbReference>
<evidence type="ECO:0000313" key="3">
    <source>
        <dbReference type="Proteomes" id="UP001519272"/>
    </source>
</evidence>
<comment type="caution">
    <text evidence="2">The sequence shown here is derived from an EMBL/GenBank/DDBJ whole genome shotgun (WGS) entry which is preliminary data.</text>
</comment>
<gene>
    <name evidence="2" type="ORF">J2Z32_000875</name>
</gene>
<sequence>MKILLIIPAYNEEKNIGRILDVLCRDYKDVDVLVVNDCSTDKTSEVVQQFPVALVNLPCNLGIGGAVQTGYKYAWEKGYDIAVQVDGDGQHNPAYLKDILQPLIDGQADLVIGSRYIDKTGFQSTRLRRVGIVYFSKLLKMCTGQLITDPTSGFRACNKAVIEMFSKRYPVDYPEPESIMFLKRNQFRISEVPVQMEARLQGKSSITSFKSVYYMAKVSMAILIDSMRKQIV</sequence>
<evidence type="ECO:0000313" key="2">
    <source>
        <dbReference type="EMBL" id="MBP1904258.1"/>
    </source>
</evidence>
<name>A0ABS4FPJ1_9BACL</name>
<dbReference type="Proteomes" id="UP001519272">
    <property type="component" value="Unassembled WGS sequence"/>
</dbReference>
<dbReference type="RefSeq" id="WP_210087946.1">
    <property type="nucleotide sequence ID" value="NZ_JAGGKG010000003.1"/>
</dbReference>
<dbReference type="SUPFAM" id="SSF53448">
    <property type="entry name" value="Nucleotide-diphospho-sugar transferases"/>
    <property type="match status" value="1"/>
</dbReference>
<evidence type="ECO:0000259" key="1">
    <source>
        <dbReference type="Pfam" id="PF00535"/>
    </source>
</evidence>
<accession>A0ABS4FPJ1</accession>
<feature type="domain" description="Glycosyltransferase 2-like" evidence="1">
    <location>
        <begin position="5"/>
        <end position="162"/>
    </location>
</feature>
<reference evidence="2 3" key="1">
    <citation type="submission" date="2021-03" db="EMBL/GenBank/DDBJ databases">
        <title>Genomic Encyclopedia of Type Strains, Phase IV (KMG-IV): sequencing the most valuable type-strain genomes for metagenomic binning, comparative biology and taxonomic classification.</title>
        <authorList>
            <person name="Goeker M."/>
        </authorList>
    </citation>
    <scope>NUCLEOTIDE SEQUENCE [LARGE SCALE GENOMIC DNA]</scope>
    <source>
        <strain evidence="2 3">DSM 14349</strain>
    </source>
</reference>